<evidence type="ECO:0000313" key="3">
    <source>
        <dbReference type="Proteomes" id="UP001301216"/>
    </source>
</evidence>
<sequence>MYVLQECDPSLTSEEFPAHFFARDTYQYADAGPLEALDVWSYDTLFGAFQIGAWAENTNLEKVGINIGSSISGAVEVYCRLVGRPPERITCQTDVNGVLWLDIPQNEAGIIYPVLSKEKSAGPFKVQYVTTEKPIKEAVLSIVIPTFKREIQVIKNVNRISLHLIRRKLNKFKIIVVDNGNTLKRNDFSDAENIEIIANRNLGGAGGFARGLIETADNSDKFTDVLMCDDDADICPESISRAAALLSYAHQDIYIGGTMLYQHDRNFIHESGAAIHGPYGFQSFRQGLNVSKPWDVAEFDRAQSIQYFGWYMVAFPVSVLNNYGFPQPFFIRFDDQEYGLRLIGSGVKPVTLLGICVWHEAFHLRDSQITHYYLARNGLISLMLHRSSLSGFKVSRQLFKEFIRSLFSLRYDRANFILKGIDDALKGPDFVRNVDAERLNTQLIAEQTQKISAKTYNQMDGIAFHPTNYHGGKSKVLLAAISLGGNVFPRFFLRKKTFDYINSANPVAHTLSEKIFYYEPITKLGWIAVRDKKRFFGILLRSPYYFVRLAFSYTRVGKNFKKKQSQLVSREMWGKHFTQAGREESNV</sequence>
<keyword evidence="3" id="KW-1185">Reference proteome</keyword>
<dbReference type="Gene3D" id="3.90.550.60">
    <property type="match status" value="1"/>
</dbReference>
<dbReference type="EMBL" id="JAPHAV010000027">
    <property type="protein sequence ID" value="MCX2699331.1"/>
    <property type="molecule type" value="Genomic_DNA"/>
</dbReference>
<dbReference type="SUPFAM" id="SSF53448">
    <property type="entry name" value="Nucleotide-diphospho-sugar transferases"/>
    <property type="match status" value="1"/>
</dbReference>
<keyword evidence="2" id="KW-0328">Glycosyltransferase</keyword>
<dbReference type="Proteomes" id="UP001301216">
    <property type="component" value="Unassembled WGS sequence"/>
</dbReference>
<protein>
    <submittedName>
        <fullName evidence="2">Glycosyltransferase</fullName>
        <ecNumber evidence="2">2.4.-.-</ecNumber>
    </submittedName>
</protein>
<name>A0ABT3QUN3_9HYPH</name>
<evidence type="ECO:0000313" key="2">
    <source>
        <dbReference type="EMBL" id="MCX2699331.1"/>
    </source>
</evidence>
<accession>A0ABT3QUN3</accession>
<dbReference type="RefSeq" id="WP_265987068.1">
    <property type="nucleotide sequence ID" value="NZ_JAPHAV010000027.1"/>
</dbReference>
<comment type="caution">
    <text evidence="2">The sequence shown here is derived from an EMBL/GenBank/DDBJ whole genome shotgun (WGS) entry which is preliminary data.</text>
</comment>
<dbReference type="EC" id="2.4.-.-" evidence="2"/>
<gene>
    <name evidence="2" type="ORF">OPR82_21760</name>
</gene>
<proteinExistence type="predicted"/>
<reference evidence="2 3" key="1">
    <citation type="submission" date="2022-11" db="EMBL/GenBank/DDBJ databases">
        <title>Brucella sp. YY2X, whole genome shotgun sequencing project.</title>
        <authorList>
            <person name="Yang Y."/>
        </authorList>
    </citation>
    <scope>NUCLEOTIDE SEQUENCE [LARGE SCALE GENOMIC DNA]</scope>
    <source>
        <strain evidence="2 3">YY2X</strain>
    </source>
</reference>
<dbReference type="Pfam" id="PF00535">
    <property type="entry name" value="Glycos_transf_2"/>
    <property type="match status" value="1"/>
</dbReference>
<dbReference type="InterPro" id="IPR001173">
    <property type="entry name" value="Glyco_trans_2-like"/>
</dbReference>
<organism evidence="2 3">
    <name type="scientific">Ochrobactrum chromiisoli</name>
    <dbReference type="NCBI Taxonomy" id="2993941"/>
    <lineage>
        <taxon>Bacteria</taxon>
        <taxon>Pseudomonadati</taxon>
        <taxon>Pseudomonadota</taxon>
        <taxon>Alphaproteobacteria</taxon>
        <taxon>Hyphomicrobiales</taxon>
        <taxon>Brucellaceae</taxon>
        <taxon>Brucella/Ochrobactrum group</taxon>
        <taxon>Ochrobactrum</taxon>
    </lineage>
</organism>
<dbReference type="InterPro" id="IPR029044">
    <property type="entry name" value="Nucleotide-diphossugar_trans"/>
</dbReference>
<feature type="domain" description="Glycosyltransferase 2-like" evidence="1">
    <location>
        <begin position="141"/>
        <end position="274"/>
    </location>
</feature>
<evidence type="ECO:0000259" key="1">
    <source>
        <dbReference type="Pfam" id="PF00535"/>
    </source>
</evidence>
<keyword evidence="2" id="KW-0808">Transferase</keyword>
<dbReference type="GO" id="GO:0016757">
    <property type="term" value="F:glycosyltransferase activity"/>
    <property type="evidence" value="ECO:0007669"/>
    <property type="project" value="UniProtKB-KW"/>
</dbReference>